<dbReference type="AlphaFoldDB" id="A0A914Z0L0"/>
<accession>A0A914Z0L0</accession>
<evidence type="ECO:0000313" key="3">
    <source>
        <dbReference type="Proteomes" id="UP000887577"/>
    </source>
</evidence>
<evidence type="ECO:0000256" key="1">
    <source>
        <dbReference type="SAM" id="MobiDB-lite"/>
    </source>
</evidence>
<organism evidence="3 4">
    <name type="scientific">Panagrolaimus superbus</name>
    <dbReference type="NCBI Taxonomy" id="310955"/>
    <lineage>
        <taxon>Eukaryota</taxon>
        <taxon>Metazoa</taxon>
        <taxon>Ecdysozoa</taxon>
        <taxon>Nematoda</taxon>
        <taxon>Chromadorea</taxon>
        <taxon>Rhabditida</taxon>
        <taxon>Tylenchina</taxon>
        <taxon>Panagrolaimomorpha</taxon>
        <taxon>Panagrolaimoidea</taxon>
        <taxon>Panagrolaimidae</taxon>
        <taxon>Panagrolaimus</taxon>
    </lineage>
</organism>
<reference evidence="4" key="1">
    <citation type="submission" date="2022-11" db="UniProtKB">
        <authorList>
            <consortium name="WormBaseParasite"/>
        </authorList>
    </citation>
    <scope>IDENTIFICATION</scope>
</reference>
<keyword evidence="2" id="KW-0732">Signal</keyword>
<dbReference type="WBParaSite" id="PSU_v2.g3807.t1">
    <property type="protein sequence ID" value="PSU_v2.g3807.t1"/>
    <property type="gene ID" value="PSU_v2.g3807"/>
</dbReference>
<dbReference type="Proteomes" id="UP000887577">
    <property type="component" value="Unplaced"/>
</dbReference>
<evidence type="ECO:0000313" key="4">
    <source>
        <dbReference type="WBParaSite" id="PSU_v2.g3807.t1"/>
    </source>
</evidence>
<sequence>MLINFQMYSYSIVCLSIIFALFVDRCSAKVINFEYYPSFNNERPKRETIENFMTKKIQQPQQQNEGSHAMSADELNSEVHYLYRVQQKKSQRSHDLNVDGTPAAAAEDDNNKRRIQRRSISNAVIETARCEHIELLDCEDYENDEMTCMVTATGMPCCICTGKLKSLKLMRKKKWSIW</sequence>
<feature type="chain" id="PRO_5037849911" evidence="2">
    <location>
        <begin position="29"/>
        <end position="178"/>
    </location>
</feature>
<protein>
    <submittedName>
        <fullName evidence="4">Secreted protein</fullName>
    </submittedName>
</protein>
<feature type="signal peptide" evidence="2">
    <location>
        <begin position="1"/>
        <end position="28"/>
    </location>
</feature>
<evidence type="ECO:0000256" key="2">
    <source>
        <dbReference type="SAM" id="SignalP"/>
    </source>
</evidence>
<proteinExistence type="predicted"/>
<feature type="region of interest" description="Disordered" evidence="1">
    <location>
        <begin position="87"/>
        <end position="112"/>
    </location>
</feature>
<name>A0A914Z0L0_9BILA</name>
<keyword evidence="3" id="KW-1185">Reference proteome</keyword>